<keyword evidence="3" id="KW-1185">Reference proteome</keyword>
<dbReference type="RefSeq" id="WP_084483308.1">
    <property type="nucleotide sequence ID" value="NZ_JAMTCV010000007.1"/>
</dbReference>
<dbReference type="Proteomes" id="UP000219565">
    <property type="component" value="Unassembled WGS sequence"/>
</dbReference>
<proteinExistence type="predicted"/>
<keyword evidence="1" id="KW-1133">Transmembrane helix</keyword>
<keyword evidence="1" id="KW-0472">Membrane</keyword>
<organism evidence="2 3">
    <name type="scientific">Nocardia amikacinitolerans</name>
    <dbReference type="NCBI Taxonomy" id="756689"/>
    <lineage>
        <taxon>Bacteria</taxon>
        <taxon>Bacillati</taxon>
        <taxon>Actinomycetota</taxon>
        <taxon>Actinomycetes</taxon>
        <taxon>Mycobacteriales</taxon>
        <taxon>Nocardiaceae</taxon>
        <taxon>Nocardia</taxon>
    </lineage>
</organism>
<dbReference type="EMBL" id="OBEG01000007">
    <property type="protein sequence ID" value="SNY88903.1"/>
    <property type="molecule type" value="Genomic_DNA"/>
</dbReference>
<dbReference type="InterPro" id="IPR021215">
    <property type="entry name" value="DUF2752"/>
</dbReference>
<dbReference type="OrthoDB" id="5966662at2"/>
<evidence type="ECO:0000313" key="3">
    <source>
        <dbReference type="Proteomes" id="UP000219565"/>
    </source>
</evidence>
<evidence type="ECO:0000256" key="1">
    <source>
        <dbReference type="SAM" id="Phobius"/>
    </source>
</evidence>
<evidence type="ECO:0000313" key="2">
    <source>
        <dbReference type="EMBL" id="SNY88903.1"/>
    </source>
</evidence>
<reference evidence="2 3" key="1">
    <citation type="submission" date="2017-09" db="EMBL/GenBank/DDBJ databases">
        <authorList>
            <person name="Ehlers B."/>
            <person name="Leendertz F.H."/>
        </authorList>
    </citation>
    <scope>NUCLEOTIDE SEQUENCE [LARGE SCALE GENOMIC DNA]</scope>
    <source>
        <strain evidence="2 3">DSM 45537</strain>
    </source>
</reference>
<gene>
    <name evidence="2" type="ORF">SAMN04244553_5898</name>
</gene>
<sequence>MDTTHVAAQHPFPPPQRVRRTGWRALGLPALAAGAAVGAVVLLHFRDPHVEGSYGICPIYGLTGLYCPGCGGMRAVHNLTDGRLLDSLHSNLLAIPLLLAFAVFLGDWAMRAWRGERPRVPDLPRPFMWTVLALFVVYSVLRNTPWGTWLAPV</sequence>
<evidence type="ECO:0008006" key="4">
    <source>
        <dbReference type="Google" id="ProtNLM"/>
    </source>
</evidence>
<feature type="transmembrane region" description="Helical" evidence="1">
    <location>
        <begin position="25"/>
        <end position="45"/>
    </location>
</feature>
<dbReference type="Pfam" id="PF10825">
    <property type="entry name" value="DUF2752"/>
    <property type="match status" value="1"/>
</dbReference>
<accession>A0A285LWS5</accession>
<name>A0A285LWS5_9NOCA</name>
<keyword evidence="1" id="KW-0812">Transmembrane</keyword>
<dbReference type="AlphaFoldDB" id="A0A285LWS5"/>
<protein>
    <recommendedName>
        <fullName evidence="4">DUF2752 domain-containing protein</fullName>
    </recommendedName>
</protein>
<dbReference type="STRING" id="1379680.GCA_001612615_05308"/>
<feature type="transmembrane region" description="Helical" evidence="1">
    <location>
        <begin position="92"/>
        <end position="110"/>
    </location>
</feature>
<feature type="transmembrane region" description="Helical" evidence="1">
    <location>
        <begin position="122"/>
        <end position="141"/>
    </location>
</feature>